<evidence type="ECO:0000313" key="2">
    <source>
        <dbReference type="EMBL" id="CAG6489046.1"/>
    </source>
</evidence>
<organism evidence="2">
    <name type="scientific">Culex pipiens</name>
    <name type="common">House mosquito</name>
    <dbReference type="NCBI Taxonomy" id="7175"/>
    <lineage>
        <taxon>Eukaryota</taxon>
        <taxon>Metazoa</taxon>
        <taxon>Ecdysozoa</taxon>
        <taxon>Arthropoda</taxon>
        <taxon>Hexapoda</taxon>
        <taxon>Insecta</taxon>
        <taxon>Pterygota</taxon>
        <taxon>Neoptera</taxon>
        <taxon>Endopterygota</taxon>
        <taxon>Diptera</taxon>
        <taxon>Nematocera</taxon>
        <taxon>Culicoidea</taxon>
        <taxon>Culicidae</taxon>
        <taxon>Culicinae</taxon>
        <taxon>Culicini</taxon>
        <taxon>Culex</taxon>
        <taxon>Culex</taxon>
    </lineage>
</organism>
<dbReference type="EMBL" id="HBUE01111460">
    <property type="protein sequence ID" value="CAG6489042.1"/>
    <property type="molecule type" value="Transcribed_RNA"/>
</dbReference>
<sequence length="118" mass="12371">MRLRTMMMTKMRTTTTATRTALAKTSSRNRGAATTTTTTTTTTTSTDNCSTSTSCSGQNSPINSKTREPSSIRKRIQNQLPRSLFCGTGGSSSQGSSGQGNLNLATSPDGTQPSPAEL</sequence>
<dbReference type="EMBL" id="HBUE01111463">
    <property type="protein sequence ID" value="CAG6489045.1"/>
    <property type="molecule type" value="Transcribed_RNA"/>
</dbReference>
<protein>
    <submittedName>
        <fullName evidence="2">(northern house mosquito) hypothetical protein</fullName>
    </submittedName>
</protein>
<accession>A0A8D8C8T5</accession>
<dbReference type="EMBL" id="HBUE01111461">
    <property type="protein sequence ID" value="CAG6489043.1"/>
    <property type="molecule type" value="Transcribed_RNA"/>
</dbReference>
<feature type="compositionally biased region" description="Low complexity" evidence="1">
    <location>
        <begin position="1"/>
        <end position="57"/>
    </location>
</feature>
<reference evidence="2" key="1">
    <citation type="submission" date="2021-05" db="EMBL/GenBank/DDBJ databases">
        <authorList>
            <person name="Alioto T."/>
            <person name="Alioto T."/>
            <person name="Gomez Garrido J."/>
        </authorList>
    </citation>
    <scope>NUCLEOTIDE SEQUENCE</scope>
</reference>
<evidence type="ECO:0000256" key="1">
    <source>
        <dbReference type="SAM" id="MobiDB-lite"/>
    </source>
</evidence>
<dbReference type="AlphaFoldDB" id="A0A8D8C8T5"/>
<feature type="region of interest" description="Disordered" evidence="1">
    <location>
        <begin position="1"/>
        <end position="118"/>
    </location>
</feature>
<dbReference type="EMBL" id="HBUE01111465">
    <property type="protein sequence ID" value="CAG6489047.1"/>
    <property type="molecule type" value="Transcribed_RNA"/>
</dbReference>
<proteinExistence type="predicted"/>
<dbReference type="EMBL" id="HBUE01305548">
    <property type="protein sequence ID" value="CAG6580694.1"/>
    <property type="molecule type" value="Transcribed_RNA"/>
</dbReference>
<name>A0A8D8C8T5_CULPI</name>
<dbReference type="EMBL" id="HBUE01111457">
    <property type="protein sequence ID" value="CAG6489039.1"/>
    <property type="molecule type" value="Transcribed_RNA"/>
</dbReference>
<dbReference type="EMBL" id="HBUE01111464">
    <property type="protein sequence ID" value="CAG6489046.1"/>
    <property type="molecule type" value="Transcribed_RNA"/>
</dbReference>
<feature type="compositionally biased region" description="Polar residues" evidence="1">
    <location>
        <begin position="101"/>
        <end position="118"/>
    </location>
</feature>
<dbReference type="EMBL" id="HBUE01111456">
    <property type="protein sequence ID" value="CAG6489038.1"/>
    <property type="molecule type" value="Transcribed_RNA"/>
</dbReference>
<dbReference type="EMBL" id="HBUE01111459">
    <property type="protein sequence ID" value="CAG6489041.1"/>
    <property type="molecule type" value="Transcribed_RNA"/>
</dbReference>
<dbReference type="EMBL" id="HBUE01199396">
    <property type="protein sequence ID" value="CAG6528913.1"/>
    <property type="molecule type" value="Transcribed_RNA"/>
</dbReference>